<name>A0ABN0YGM4_9ACTN</name>
<comment type="caution">
    <text evidence="1">The sequence shown here is derived from an EMBL/GenBank/DDBJ whole genome shotgun (WGS) entry which is preliminary data.</text>
</comment>
<protein>
    <recommendedName>
        <fullName evidence="3">UTRA domain-containing protein</fullName>
    </recommendedName>
</protein>
<evidence type="ECO:0000313" key="1">
    <source>
        <dbReference type="EMBL" id="GAA0394832.1"/>
    </source>
</evidence>
<dbReference type="Proteomes" id="UP001500879">
    <property type="component" value="Unassembled WGS sequence"/>
</dbReference>
<keyword evidence="2" id="KW-1185">Reference proteome</keyword>
<organism evidence="1 2">
    <name type="scientific">Streptomyces luteireticuli</name>
    <dbReference type="NCBI Taxonomy" id="173858"/>
    <lineage>
        <taxon>Bacteria</taxon>
        <taxon>Bacillati</taxon>
        <taxon>Actinomycetota</taxon>
        <taxon>Actinomycetes</taxon>
        <taxon>Kitasatosporales</taxon>
        <taxon>Streptomycetaceae</taxon>
        <taxon>Streptomyces</taxon>
    </lineage>
</organism>
<evidence type="ECO:0000313" key="2">
    <source>
        <dbReference type="Proteomes" id="UP001500879"/>
    </source>
</evidence>
<dbReference type="EMBL" id="BAAABX010000014">
    <property type="protein sequence ID" value="GAA0394832.1"/>
    <property type="molecule type" value="Genomic_DNA"/>
</dbReference>
<reference evidence="1 2" key="1">
    <citation type="journal article" date="2019" name="Int. J. Syst. Evol. Microbiol.">
        <title>The Global Catalogue of Microorganisms (GCM) 10K type strain sequencing project: providing services to taxonomists for standard genome sequencing and annotation.</title>
        <authorList>
            <consortium name="The Broad Institute Genomics Platform"/>
            <consortium name="The Broad Institute Genome Sequencing Center for Infectious Disease"/>
            <person name="Wu L."/>
            <person name="Ma J."/>
        </authorList>
    </citation>
    <scope>NUCLEOTIDE SEQUENCE [LARGE SCALE GENOMIC DNA]</scope>
    <source>
        <strain evidence="1 2">JCM 4788</strain>
    </source>
</reference>
<evidence type="ECO:0008006" key="3">
    <source>
        <dbReference type="Google" id="ProtNLM"/>
    </source>
</evidence>
<proteinExistence type="predicted"/>
<accession>A0ABN0YGM4</accession>
<gene>
    <name evidence="1" type="ORF">GCM10010357_14710</name>
</gene>
<sequence length="75" mass="8010">MHAEMSKAETALLVGGPAAGARVRVTGRPGVLQVTRPCAVEEPADGVRVEALYIYRRDLGVAEEPLRYGYDAVSP</sequence>